<evidence type="ECO:0000256" key="17">
    <source>
        <dbReference type="ARBA" id="ARBA00071601"/>
    </source>
</evidence>
<dbReference type="FunFam" id="1.10.287.110:FF:000044">
    <property type="entry name" value="DnaJ (Hsp40) homolog, subfamily C, member 1"/>
    <property type="match status" value="1"/>
</dbReference>
<evidence type="ECO:0000256" key="21">
    <source>
        <dbReference type="SAM" id="Phobius"/>
    </source>
</evidence>
<feature type="transmembrane region" description="Helical" evidence="21">
    <location>
        <begin position="133"/>
        <end position="154"/>
    </location>
</feature>
<dbReference type="Proteomes" id="UP000261620">
    <property type="component" value="Unplaced"/>
</dbReference>
<keyword evidence="3 21" id="KW-0812">Transmembrane</keyword>
<dbReference type="InterPro" id="IPR001005">
    <property type="entry name" value="SANT/Myb"/>
</dbReference>
<dbReference type="OMA" id="AAYWERK"/>
<keyword evidence="2" id="KW-0597">Phosphoprotein</keyword>
<dbReference type="GO" id="GO:0051246">
    <property type="term" value="P:regulation of protein metabolic process"/>
    <property type="evidence" value="ECO:0007669"/>
    <property type="project" value="UniProtKB-ARBA"/>
</dbReference>
<dbReference type="InterPro" id="IPR009057">
    <property type="entry name" value="Homeodomain-like_sf"/>
</dbReference>
<evidence type="ECO:0000259" key="24">
    <source>
        <dbReference type="PROSITE" id="PS50090"/>
    </source>
</evidence>
<dbReference type="SMART" id="SM00717">
    <property type="entry name" value="SANT"/>
    <property type="match status" value="2"/>
</dbReference>
<feature type="coiled-coil region" evidence="19">
    <location>
        <begin position="212"/>
        <end position="245"/>
    </location>
</feature>
<evidence type="ECO:0000256" key="10">
    <source>
        <dbReference type="ARBA" id="ARBA00023136"/>
    </source>
</evidence>
<dbReference type="FunFam" id="1.10.10.60:FF:000180">
    <property type="entry name" value="DnaJ (Hsp40) homolog, subfamily C, member 2"/>
    <property type="match status" value="1"/>
</dbReference>
<dbReference type="GO" id="GO:0031965">
    <property type="term" value="C:nuclear membrane"/>
    <property type="evidence" value="ECO:0007669"/>
    <property type="project" value="UniProtKB-SubCell"/>
</dbReference>
<feature type="domain" description="Myb-like" evidence="24">
    <location>
        <begin position="438"/>
        <end position="492"/>
    </location>
</feature>
<dbReference type="Pfam" id="PF23082">
    <property type="entry name" value="Myb_DNA-binding_2"/>
    <property type="match status" value="2"/>
</dbReference>
<evidence type="ECO:0000256" key="14">
    <source>
        <dbReference type="ARBA" id="ARBA00053185"/>
    </source>
</evidence>
<dbReference type="PRINTS" id="PR00625">
    <property type="entry name" value="JDOMAIN"/>
</dbReference>
<dbReference type="GO" id="GO:0005789">
    <property type="term" value="C:endoplasmic reticulum membrane"/>
    <property type="evidence" value="ECO:0007669"/>
    <property type="project" value="UniProtKB-SubCell"/>
</dbReference>
<keyword evidence="8 21" id="KW-1133">Transmembrane helix</keyword>
<keyword evidence="5" id="KW-0677">Repeat</keyword>
<evidence type="ECO:0000256" key="18">
    <source>
        <dbReference type="ARBA" id="ARBA00082566"/>
    </source>
</evidence>
<proteinExistence type="predicted"/>
<evidence type="ECO:0000256" key="11">
    <source>
        <dbReference type="ARBA" id="ARBA00023186"/>
    </source>
</evidence>
<dbReference type="InterPro" id="IPR052606">
    <property type="entry name" value="DnaJ_domain_protein"/>
</dbReference>
<evidence type="ECO:0000256" key="16">
    <source>
        <dbReference type="ARBA" id="ARBA00065406"/>
    </source>
</evidence>
<protein>
    <recommendedName>
        <fullName evidence="17">DnaJ homolog subfamily C member 1</fullName>
    </recommendedName>
    <alternativeName>
        <fullName evidence="18">DnaJ protein homolog MTJ1</fullName>
    </alternativeName>
</protein>
<dbReference type="Gene3D" id="1.10.287.110">
    <property type="entry name" value="DnaJ domain"/>
    <property type="match status" value="1"/>
</dbReference>
<evidence type="ECO:0000256" key="3">
    <source>
        <dbReference type="ARBA" id="ARBA00022692"/>
    </source>
</evidence>
<dbReference type="STRING" id="94237.ENSMMOP00000027285"/>
<keyword evidence="9" id="KW-0238">DNA-binding</keyword>
<feature type="domain" description="J" evidence="23">
    <location>
        <begin position="44"/>
        <end position="108"/>
    </location>
</feature>
<reference evidence="26" key="1">
    <citation type="submission" date="2025-08" db="UniProtKB">
        <authorList>
            <consortium name="Ensembl"/>
        </authorList>
    </citation>
    <scope>IDENTIFICATION</scope>
</reference>
<evidence type="ECO:0000259" key="23">
    <source>
        <dbReference type="PROSITE" id="PS50076"/>
    </source>
</evidence>
<dbReference type="SUPFAM" id="SSF46565">
    <property type="entry name" value="Chaperone J-domain"/>
    <property type="match status" value="1"/>
</dbReference>
<evidence type="ECO:0000256" key="13">
    <source>
        <dbReference type="ARBA" id="ARBA00046292"/>
    </source>
</evidence>
<dbReference type="SUPFAM" id="SSF46689">
    <property type="entry name" value="Homeodomain-like"/>
    <property type="match status" value="2"/>
</dbReference>
<evidence type="ECO:0000313" key="27">
    <source>
        <dbReference type="Proteomes" id="UP000261620"/>
    </source>
</evidence>
<evidence type="ECO:0000256" key="4">
    <source>
        <dbReference type="ARBA" id="ARBA00022729"/>
    </source>
</evidence>
<dbReference type="Gene3D" id="1.10.10.60">
    <property type="entry name" value="Homeodomain-like"/>
    <property type="match status" value="2"/>
</dbReference>
<dbReference type="PANTHER" id="PTHR44653:SF2">
    <property type="entry name" value="DNAJ HOMOLOG SUBFAMILY C MEMBER 1"/>
    <property type="match status" value="1"/>
</dbReference>
<dbReference type="PANTHER" id="PTHR44653">
    <property type="entry name" value="DNAJ HOMOLOG SUBFAMILY C MEMBER 1"/>
    <property type="match status" value="1"/>
</dbReference>
<dbReference type="InterPro" id="IPR018253">
    <property type="entry name" value="DnaJ_domain_CS"/>
</dbReference>
<dbReference type="CDD" id="cd06257">
    <property type="entry name" value="DnaJ"/>
    <property type="match status" value="1"/>
</dbReference>
<dbReference type="AlphaFoldDB" id="A0A3Q3XF13"/>
<keyword evidence="11" id="KW-0143">Chaperone</keyword>
<feature type="signal peptide" evidence="22">
    <location>
        <begin position="1"/>
        <end position="27"/>
    </location>
</feature>
<dbReference type="PROSITE" id="PS50090">
    <property type="entry name" value="MYB_LIKE"/>
    <property type="match status" value="1"/>
</dbReference>
<dbReference type="Pfam" id="PF00226">
    <property type="entry name" value="DnaJ"/>
    <property type="match status" value="1"/>
</dbReference>
<evidence type="ECO:0000256" key="20">
    <source>
        <dbReference type="SAM" id="MobiDB-lite"/>
    </source>
</evidence>
<keyword evidence="12" id="KW-0539">Nucleus</keyword>
<dbReference type="InterPro" id="IPR017884">
    <property type="entry name" value="SANT_dom"/>
</dbReference>
<keyword evidence="10 21" id="KW-0472">Membrane</keyword>
<evidence type="ECO:0000256" key="12">
    <source>
        <dbReference type="ARBA" id="ARBA00023242"/>
    </source>
</evidence>
<dbReference type="InterPro" id="IPR036869">
    <property type="entry name" value="J_dom_sf"/>
</dbReference>
<keyword evidence="6" id="KW-0256">Endoplasmic reticulum</keyword>
<evidence type="ECO:0000256" key="5">
    <source>
        <dbReference type="ARBA" id="ARBA00022737"/>
    </source>
</evidence>
<dbReference type="PROSITE" id="PS50076">
    <property type="entry name" value="DNAJ_2"/>
    <property type="match status" value="1"/>
</dbReference>
<feature type="chain" id="PRO_5018653632" description="DnaJ homolog subfamily C member 1" evidence="22">
    <location>
        <begin position="28"/>
        <end position="503"/>
    </location>
</feature>
<dbReference type="GO" id="GO:0003677">
    <property type="term" value="F:DNA binding"/>
    <property type="evidence" value="ECO:0007669"/>
    <property type="project" value="UniProtKB-KW"/>
</dbReference>
<evidence type="ECO:0000256" key="6">
    <source>
        <dbReference type="ARBA" id="ARBA00022824"/>
    </source>
</evidence>
<organism evidence="26 27">
    <name type="scientific">Mola mola</name>
    <name type="common">Ocean sunfish</name>
    <name type="synonym">Tetraodon mola</name>
    <dbReference type="NCBI Taxonomy" id="94237"/>
    <lineage>
        <taxon>Eukaryota</taxon>
        <taxon>Metazoa</taxon>
        <taxon>Chordata</taxon>
        <taxon>Craniata</taxon>
        <taxon>Vertebrata</taxon>
        <taxon>Euteleostomi</taxon>
        <taxon>Actinopterygii</taxon>
        <taxon>Neopterygii</taxon>
        <taxon>Teleostei</taxon>
        <taxon>Neoteleostei</taxon>
        <taxon>Acanthomorphata</taxon>
        <taxon>Eupercaria</taxon>
        <taxon>Tetraodontiformes</taxon>
        <taxon>Molidae</taxon>
        <taxon>Mola</taxon>
    </lineage>
</organism>
<feature type="compositionally biased region" description="Basic and acidic residues" evidence="20">
    <location>
        <begin position="410"/>
        <end position="423"/>
    </location>
</feature>
<evidence type="ECO:0000256" key="15">
    <source>
        <dbReference type="ARBA" id="ARBA00060390"/>
    </source>
</evidence>
<dbReference type="PROSITE" id="PS51293">
    <property type="entry name" value="SANT"/>
    <property type="match status" value="1"/>
</dbReference>
<keyword evidence="19" id="KW-0175">Coiled coil</keyword>
<comment type="subunit">
    <text evidence="16">Interacts (via J domain) with HSPA5. Interacts (via cytosolic domain) with ribosomes. Interacts (via SANT 2 domain) with SERPINA3; the interaction delays the formation of the covalent inhibitory complex SERPINA3-chymotrypsin, but does not alter the catalytic activity of SERPINA3. Interacts (via SANT 2 domain) with ITIH4 (via C-terminus); the interaction protects ITIH4 against in vitro cleavage by kallikrein.</text>
</comment>
<dbReference type="CDD" id="cd00167">
    <property type="entry name" value="SANT"/>
    <property type="match status" value="1"/>
</dbReference>
<feature type="domain" description="SANT" evidence="25">
    <location>
        <begin position="441"/>
        <end position="496"/>
    </location>
</feature>
<dbReference type="Ensembl" id="ENSMMOT00000027749.1">
    <property type="protein sequence ID" value="ENSMMOP00000027285.1"/>
    <property type="gene ID" value="ENSMMOG00000020630.1"/>
</dbReference>
<evidence type="ECO:0000256" key="9">
    <source>
        <dbReference type="ARBA" id="ARBA00023125"/>
    </source>
</evidence>
<dbReference type="SMART" id="SM00271">
    <property type="entry name" value="DnaJ"/>
    <property type="match status" value="1"/>
</dbReference>
<evidence type="ECO:0000256" key="19">
    <source>
        <dbReference type="SAM" id="Coils"/>
    </source>
</evidence>
<sequence>MGVRKGPCGSLLFCLTLFVSSVPPLSAWDADLELLDLVEEIPQTFYQFLSVDQDASAAEIKKAYRRLSLTLHPDKNKDENAETQFRQLVAIYEVLKDEERRRKYDDILVNGLPDWRQPVFYYRRVRRMSNAELAFLLFLILTVGHYAVIWSIYLEKQLDEVLSKKKKEKKKKLSSRPAEDLRSQERPQWQDILPLKLSIWLYLSIKNLPQTVQEVKQYYEDYQQMKQQQREEAEAEQEVATREKRPKVKKPKVEFPVYESSLENLNYQSYDEMTSIEDIEDQMDDWLQDRRASKKKAADWTEYELSLLSRLMVKFPGGSPGRWEKIAHELGRSVTDVTTKVKQVKDNVTHTPGLVKLSELKGSLPVKSLPISDGLMTQREGGAYEEEQKEEEEAAVAVRRRNRSAAPEAGEEKVRGRRQKDFDPTAVEEEEAEPQEIKEKTEPAIWTQNQQKLLELALQQFPRGTAERWDRIAKVVPGKTKEECMIRYKMLAELVQKRKQAKS</sequence>
<dbReference type="InterPro" id="IPR001623">
    <property type="entry name" value="DnaJ_domain"/>
</dbReference>
<keyword evidence="27" id="KW-1185">Reference proteome</keyword>
<keyword evidence="4 22" id="KW-0732">Signal</keyword>
<dbReference type="PROSITE" id="PS00636">
    <property type="entry name" value="DNAJ_1"/>
    <property type="match status" value="1"/>
</dbReference>
<evidence type="ECO:0000256" key="7">
    <source>
        <dbReference type="ARBA" id="ARBA00022848"/>
    </source>
</evidence>
<comment type="subcellular location">
    <subcellularLocation>
        <location evidence="1">Endoplasmic reticulum membrane</location>
        <topology evidence="1">Single-pass type I membrane protein</topology>
    </subcellularLocation>
    <subcellularLocation>
        <location evidence="15">Microsome membrane</location>
        <topology evidence="15">Single-pass type I membrane protein</topology>
    </subcellularLocation>
    <subcellularLocation>
        <location evidence="13">Nucleus membrane</location>
        <topology evidence="13">Single-pass type I membrane protein</topology>
    </subcellularLocation>
</comment>
<evidence type="ECO:0000256" key="22">
    <source>
        <dbReference type="SAM" id="SignalP"/>
    </source>
</evidence>
<evidence type="ECO:0000256" key="2">
    <source>
        <dbReference type="ARBA" id="ARBA00022553"/>
    </source>
</evidence>
<feature type="region of interest" description="Disordered" evidence="20">
    <location>
        <begin position="400"/>
        <end position="439"/>
    </location>
</feature>
<name>A0A3Q3XF13_MOLML</name>
<comment type="function">
    <text evidence="14">May modulate protein synthesis.</text>
</comment>
<accession>A0A3Q3XF13</accession>
<evidence type="ECO:0000256" key="8">
    <source>
        <dbReference type="ARBA" id="ARBA00022989"/>
    </source>
</evidence>
<evidence type="ECO:0000256" key="1">
    <source>
        <dbReference type="ARBA" id="ARBA00004115"/>
    </source>
</evidence>
<evidence type="ECO:0000259" key="25">
    <source>
        <dbReference type="PROSITE" id="PS51293"/>
    </source>
</evidence>
<evidence type="ECO:0000313" key="26">
    <source>
        <dbReference type="Ensembl" id="ENSMMOP00000027285.1"/>
    </source>
</evidence>
<keyword evidence="7" id="KW-0492">Microsome</keyword>
<reference evidence="26" key="2">
    <citation type="submission" date="2025-09" db="UniProtKB">
        <authorList>
            <consortium name="Ensembl"/>
        </authorList>
    </citation>
    <scope>IDENTIFICATION</scope>
</reference>